<sequence length="287" mass="31400">MAAPAVLLPSLPSAPVLCRRRRNRIVVAPAPASTSGRALLTSRSPEPCSTRRPPRGGAARASASASASASVPPEHGLARAAVDSHEAPGDAKDALYAALEGMNRGIFGMTSEKRSEIHALVELLESNNPTPEPTDKLQDKVDGCWRLVYSTISILGKKRTKLGLRDFISLGDFFQMIDVKEEKAVNVIKFSARALKILSGQLTIEASYKITTKTKVDITLDSSTITPDQLMNIFQKNYDMLLAIFNPEGWLEITYVDESLRIGRDDKANIFVLERADPSEVKWESHL</sequence>
<evidence type="ECO:0000313" key="6">
    <source>
        <dbReference type="EnsemblPlants" id="OMERI04G11230.2"/>
    </source>
</evidence>
<feature type="domain" description="Plastid lipid-associated protein/fibrillin conserved" evidence="5">
    <location>
        <begin position="90"/>
        <end position="273"/>
    </location>
</feature>
<evidence type="ECO:0000256" key="3">
    <source>
        <dbReference type="ARBA" id="ARBA00022946"/>
    </source>
</evidence>
<evidence type="ECO:0000256" key="1">
    <source>
        <dbReference type="ARBA" id="ARBA00004474"/>
    </source>
</evidence>
<dbReference type="GO" id="GO:0009536">
    <property type="term" value="C:plastid"/>
    <property type="evidence" value="ECO:0007669"/>
    <property type="project" value="UniProtKB-SubCell"/>
</dbReference>
<keyword evidence="3" id="KW-0809">Transit peptide</keyword>
<dbReference type="EnsemblPlants" id="OMERI04G11230.4">
    <property type="protein sequence ID" value="OMERI04G11230.4"/>
    <property type="gene ID" value="OMERI04G11230"/>
</dbReference>
<name>A0A0E0DE67_9ORYZ</name>
<proteinExistence type="predicted"/>
<evidence type="ECO:0000256" key="4">
    <source>
        <dbReference type="SAM" id="MobiDB-lite"/>
    </source>
</evidence>
<evidence type="ECO:0000259" key="5">
    <source>
        <dbReference type="Pfam" id="PF04755"/>
    </source>
</evidence>
<accession>A0A0E0DE67</accession>
<dbReference type="InterPro" id="IPR006843">
    <property type="entry name" value="PAP/fibrillin_dom"/>
</dbReference>
<reference evidence="6" key="1">
    <citation type="submission" date="2015-04" db="UniProtKB">
        <authorList>
            <consortium name="EnsemblPlants"/>
        </authorList>
    </citation>
    <scope>IDENTIFICATION</scope>
</reference>
<evidence type="ECO:0000256" key="2">
    <source>
        <dbReference type="ARBA" id="ARBA00022640"/>
    </source>
</evidence>
<dbReference type="EnsemblPlants" id="OMERI04G11230.2">
    <property type="protein sequence ID" value="OMERI04G11230.2"/>
    <property type="gene ID" value="OMERI04G11230"/>
</dbReference>
<feature type="region of interest" description="Disordered" evidence="4">
    <location>
        <begin position="28"/>
        <end position="85"/>
    </location>
</feature>
<dbReference type="Proteomes" id="UP000008021">
    <property type="component" value="Chromosome 4"/>
</dbReference>
<feature type="compositionally biased region" description="Low complexity" evidence="4">
    <location>
        <begin position="55"/>
        <end position="70"/>
    </location>
</feature>
<dbReference type="AlphaFoldDB" id="A0A0E0DE67"/>
<feature type="compositionally biased region" description="Polar residues" evidence="4">
    <location>
        <begin position="32"/>
        <end position="44"/>
    </location>
</feature>
<dbReference type="InterPro" id="IPR039633">
    <property type="entry name" value="PAP"/>
</dbReference>
<dbReference type="Gramene" id="OMERI04G11230.4">
    <property type="protein sequence ID" value="OMERI04G11230.4"/>
    <property type="gene ID" value="OMERI04G11230"/>
</dbReference>
<reference evidence="6" key="2">
    <citation type="submission" date="2018-05" db="EMBL/GenBank/DDBJ databases">
        <title>OmerRS3 (Oryza meridionalis Reference Sequence Version 3).</title>
        <authorList>
            <person name="Zhang J."/>
            <person name="Kudrna D."/>
            <person name="Lee S."/>
            <person name="Talag J."/>
            <person name="Welchert J."/>
            <person name="Wing R.A."/>
        </authorList>
    </citation>
    <scope>NUCLEOTIDE SEQUENCE [LARGE SCALE GENOMIC DNA]</scope>
    <source>
        <strain evidence="6">OR44</strain>
    </source>
</reference>
<dbReference type="Gramene" id="OMERI04G11230.2">
    <property type="protein sequence ID" value="OMERI04G11230.2"/>
    <property type="gene ID" value="OMERI04G11230"/>
</dbReference>
<dbReference type="PANTHER" id="PTHR31906">
    <property type="entry name" value="PLASTID-LIPID-ASSOCIATED PROTEIN 4, CHLOROPLASTIC-RELATED"/>
    <property type="match status" value="1"/>
</dbReference>
<keyword evidence="2" id="KW-0934">Plastid</keyword>
<evidence type="ECO:0000313" key="7">
    <source>
        <dbReference type="Proteomes" id="UP000008021"/>
    </source>
</evidence>
<dbReference type="Pfam" id="PF04755">
    <property type="entry name" value="PAP_fibrillin"/>
    <property type="match status" value="1"/>
</dbReference>
<comment type="subcellular location">
    <subcellularLocation>
        <location evidence="1">Plastid</location>
    </subcellularLocation>
</comment>
<keyword evidence="7" id="KW-1185">Reference proteome</keyword>
<protein>
    <recommendedName>
        <fullName evidence="5">Plastid lipid-associated protein/fibrillin conserved domain-containing protein</fullName>
    </recommendedName>
</protein>
<dbReference type="HOGENOM" id="CLU_069245_0_0_1"/>
<organism evidence="6">
    <name type="scientific">Oryza meridionalis</name>
    <dbReference type="NCBI Taxonomy" id="40149"/>
    <lineage>
        <taxon>Eukaryota</taxon>
        <taxon>Viridiplantae</taxon>
        <taxon>Streptophyta</taxon>
        <taxon>Embryophyta</taxon>
        <taxon>Tracheophyta</taxon>
        <taxon>Spermatophyta</taxon>
        <taxon>Magnoliopsida</taxon>
        <taxon>Liliopsida</taxon>
        <taxon>Poales</taxon>
        <taxon>Poaceae</taxon>
        <taxon>BOP clade</taxon>
        <taxon>Oryzoideae</taxon>
        <taxon>Oryzeae</taxon>
        <taxon>Oryzinae</taxon>
        <taxon>Oryza</taxon>
    </lineage>
</organism>